<dbReference type="PROSITE" id="PS51747">
    <property type="entry name" value="CYT_DCMP_DEAMINASES_2"/>
    <property type="match status" value="1"/>
</dbReference>
<dbReference type="InterPro" id="IPR016192">
    <property type="entry name" value="APOBEC/CMP_deaminase_Zn-bd"/>
</dbReference>
<comment type="cofactor">
    <cofactor evidence="1 13 14">
        <name>Zn(2+)</name>
        <dbReference type="ChEBI" id="CHEBI:29105"/>
    </cofactor>
</comment>
<dbReference type="RefSeq" id="WP_036926947.1">
    <property type="nucleotide sequence ID" value="NZ_JRPQ01000073.1"/>
</dbReference>
<dbReference type="InterPro" id="IPR050202">
    <property type="entry name" value="Cyt/Deoxycyt_deaminase"/>
</dbReference>
<evidence type="ECO:0000259" key="15">
    <source>
        <dbReference type="PROSITE" id="PS51747"/>
    </source>
</evidence>
<dbReference type="GO" id="GO:0072527">
    <property type="term" value="P:pyrimidine-containing compound metabolic process"/>
    <property type="evidence" value="ECO:0007669"/>
    <property type="project" value="UniProtKB-ARBA"/>
</dbReference>
<dbReference type="OrthoDB" id="9795347at2"/>
<evidence type="ECO:0000256" key="13">
    <source>
        <dbReference type="PIRSR" id="PIRSR606262-3"/>
    </source>
</evidence>
<feature type="binding site" evidence="13">
    <location>
        <position position="72"/>
    </location>
    <ligand>
        <name>Zn(2+)</name>
        <dbReference type="ChEBI" id="CHEBI:29105"/>
        <note>catalytic</note>
    </ligand>
</feature>
<keyword evidence="6 13" id="KW-0479">Metal-binding</keyword>
<gene>
    <name evidence="16" type="ORF">HMPREF9304_05075</name>
</gene>
<feature type="binding site" evidence="13">
    <location>
        <position position="111"/>
    </location>
    <ligand>
        <name>Zn(2+)</name>
        <dbReference type="ChEBI" id="CHEBI:29105"/>
        <note>catalytic</note>
    </ligand>
</feature>
<dbReference type="CDD" id="cd01283">
    <property type="entry name" value="cytidine_deaminase"/>
    <property type="match status" value="1"/>
</dbReference>
<dbReference type="GO" id="GO:0004126">
    <property type="term" value="F:cytidine deaminase activity"/>
    <property type="evidence" value="ECO:0007669"/>
    <property type="project" value="UniProtKB-UniRule"/>
</dbReference>
<dbReference type="AlphaFoldDB" id="A0A098YUL2"/>
<comment type="function">
    <text evidence="2 14">This enzyme scavenges exogenous and endogenous cytidine and 2'-deoxycytidine for UMP synthesis.</text>
</comment>
<evidence type="ECO:0000313" key="17">
    <source>
        <dbReference type="Proteomes" id="UP000029723"/>
    </source>
</evidence>
<feature type="active site" description="Proton donor" evidence="12">
    <location>
        <position position="74"/>
    </location>
</feature>
<evidence type="ECO:0000313" key="16">
    <source>
        <dbReference type="EMBL" id="KGI22318.1"/>
    </source>
</evidence>
<dbReference type="NCBIfam" id="NF004064">
    <property type="entry name" value="PRK05578.1"/>
    <property type="match status" value="1"/>
</dbReference>
<keyword evidence="8 13" id="KW-0862">Zinc</keyword>
<comment type="catalytic activity">
    <reaction evidence="10 14">
        <text>2'-deoxycytidine + H2O + H(+) = 2'-deoxyuridine + NH4(+)</text>
        <dbReference type="Rhea" id="RHEA:13433"/>
        <dbReference type="ChEBI" id="CHEBI:15377"/>
        <dbReference type="ChEBI" id="CHEBI:15378"/>
        <dbReference type="ChEBI" id="CHEBI:15698"/>
        <dbReference type="ChEBI" id="CHEBI:16450"/>
        <dbReference type="ChEBI" id="CHEBI:28938"/>
        <dbReference type="EC" id="3.5.4.5"/>
    </reaction>
</comment>
<evidence type="ECO:0000256" key="11">
    <source>
        <dbReference type="ARBA" id="ARBA00049558"/>
    </source>
</evidence>
<dbReference type="GO" id="GO:0042802">
    <property type="term" value="F:identical protein binding"/>
    <property type="evidence" value="ECO:0007669"/>
    <property type="project" value="UniProtKB-ARBA"/>
</dbReference>
<evidence type="ECO:0000256" key="3">
    <source>
        <dbReference type="ARBA" id="ARBA00006576"/>
    </source>
</evidence>
<dbReference type="GO" id="GO:0008270">
    <property type="term" value="F:zinc ion binding"/>
    <property type="evidence" value="ECO:0007669"/>
    <property type="project" value="UniProtKB-UniRule"/>
</dbReference>
<evidence type="ECO:0000256" key="4">
    <source>
        <dbReference type="ARBA" id="ARBA00012783"/>
    </source>
</evidence>
<protein>
    <recommendedName>
        <fullName evidence="5 14">Cytidine deaminase</fullName>
        <ecNumber evidence="4 14">3.5.4.5</ecNumber>
    </recommendedName>
    <alternativeName>
        <fullName evidence="9 14">Cytidine aminohydrolase</fullName>
    </alternativeName>
</protein>
<proteinExistence type="inferred from homology"/>
<evidence type="ECO:0000256" key="14">
    <source>
        <dbReference type="RuleBase" id="RU364006"/>
    </source>
</evidence>
<dbReference type="Pfam" id="PF00383">
    <property type="entry name" value="dCMP_cyt_deam_1"/>
    <property type="match status" value="1"/>
</dbReference>
<dbReference type="GO" id="GO:0005829">
    <property type="term" value="C:cytosol"/>
    <property type="evidence" value="ECO:0007669"/>
    <property type="project" value="TreeGrafter"/>
</dbReference>
<evidence type="ECO:0000256" key="12">
    <source>
        <dbReference type="PIRSR" id="PIRSR606262-1"/>
    </source>
</evidence>
<organism evidence="16 17">
    <name type="scientific">Hoylesella timonensis S9-PR14</name>
    <dbReference type="NCBI Taxonomy" id="1401062"/>
    <lineage>
        <taxon>Bacteria</taxon>
        <taxon>Pseudomonadati</taxon>
        <taxon>Bacteroidota</taxon>
        <taxon>Bacteroidia</taxon>
        <taxon>Bacteroidales</taxon>
        <taxon>Prevotellaceae</taxon>
        <taxon>Hoylesella</taxon>
    </lineage>
</organism>
<keyword evidence="7 14" id="KW-0378">Hydrolase</keyword>
<dbReference type="NCBIfam" id="TIGR01354">
    <property type="entry name" value="cyt_deam_tetra"/>
    <property type="match status" value="1"/>
</dbReference>
<dbReference type="InterPro" id="IPR016193">
    <property type="entry name" value="Cytidine_deaminase-like"/>
</dbReference>
<name>A0A098YUL2_9BACT</name>
<dbReference type="PROSITE" id="PS00903">
    <property type="entry name" value="CYT_DCMP_DEAMINASES_1"/>
    <property type="match status" value="1"/>
</dbReference>
<dbReference type="EC" id="3.5.4.5" evidence="4 14"/>
<dbReference type="InterPro" id="IPR002125">
    <property type="entry name" value="CMP_dCMP_dom"/>
</dbReference>
<sequence length="159" mass="17674">MKKINLDITIHEWQLEELSVEDQELIRASIDATNHAYANYSHFYVGAAVRLANGKIVIGANQENAAFPSGLCAERTAVFAAQANFPKEPILTLAIAAKNDKGLLAEPITPCGACRQVILEIEDRYRQPVKILLYGTNKIYSIDSIKDLLPLSFIDENMR</sequence>
<reference evidence="16 17" key="1">
    <citation type="submission" date="2014-07" db="EMBL/GenBank/DDBJ databases">
        <authorList>
            <person name="McCorrison J."/>
            <person name="Sanka R."/>
            <person name="Torralba M."/>
            <person name="Gillis M."/>
            <person name="Haft D.H."/>
            <person name="Methe B."/>
            <person name="Sutton G."/>
            <person name="Nelson K.E."/>
        </authorList>
    </citation>
    <scope>NUCLEOTIDE SEQUENCE [LARGE SCALE GENOMIC DNA]</scope>
    <source>
        <strain evidence="16 17">S9-PR14</strain>
    </source>
</reference>
<evidence type="ECO:0000256" key="5">
    <source>
        <dbReference type="ARBA" id="ARBA00018266"/>
    </source>
</evidence>
<evidence type="ECO:0000256" key="2">
    <source>
        <dbReference type="ARBA" id="ARBA00003949"/>
    </source>
</evidence>
<dbReference type="PANTHER" id="PTHR11644:SF2">
    <property type="entry name" value="CYTIDINE DEAMINASE"/>
    <property type="match status" value="1"/>
</dbReference>
<evidence type="ECO:0000256" key="1">
    <source>
        <dbReference type="ARBA" id="ARBA00001947"/>
    </source>
</evidence>
<evidence type="ECO:0000256" key="7">
    <source>
        <dbReference type="ARBA" id="ARBA00022801"/>
    </source>
</evidence>
<dbReference type="EMBL" id="JRPQ01000073">
    <property type="protein sequence ID" value="KGI22318.1"/>
    <property type="molecule type" value="Genomic_DNA"/>
</dbReference>
<evidence type="ECO:0000256" key="6">
    <source>
        <dbReference type="ARBA" id="ARBA00022723"/>
    </source>
</evidence>
<dbReference type="Gene3D" id="3.40.140.10">
    <property type="entry name" value="Cytidine Deaminase, domain 2"/>
    <property type="match status" value="1"/>
</dbReference>
<dbReference type="SUPFAM" id="SSF53927">
    <property type="entry name" value="Cytidine deaminase-like"/>
    <property type="match status" value="1"/>
</dbReference>
<dbReference type="InterPro" id="IPR006262">
    <property type="entry name" value="Cyt_deam_tetra"/>
</dbReference>
<dbReference type="GO" id="GO:0055086">
    <property type="term" value="P:nucleobase-containing small molecule metabolic process"/>
    <property type="evidence" value="ECO:0007669"/>
    <property type="project" value="UniProtKB-ARBA"/>
</dbReference>
<comment type="catalytic activity">
    <reaction evidence="11 14">
        <text>cytidine + H2O + H(+) = uridine + NH4(+)</text>
        <dbReference type="Rhea" id="RHEA:16069"/>
        <dbReference type="ChEBI" id="CHEBI:15377"/>
        <dbReference type="ChEBI" id="CHEBI:15378"/>
        <dbReference type="ChEBI" id="CHEBI:16704"/>
        <dbReference type="ChEBI" id="CHEBI:17562"/>
        <dbReference type="ChEBI" id="CHEBI:28938"/>
        <dbReference type="EC" id="3.5.4.5"/>
    </reaction>
</comment>
<accession>A0A098YUL2</accession>
<dbReference type="PANTHER" id="PTHR11644">
    <property type="entry name" value="CYTIDINE DEAMINASE"/>
    <property type="match status" value="1"/>
</dbReference>
<feature type="domain" description="CMP/dCMP-type deaminase" evidence="15">
    <location>
        <begin position="20"/>
        <end position="156"/>
    </location>
</feature>
<dbReference type="Proteomes" id="UP000029723">
    <property type="component" value="Unassembled WGS sequence"/>
</dbReference>
<comment type="caution">
    <text evidence="16">The sequence shown here is derived from an EMBL/GenBank/DDBJ whole genome shotgun (WGS) entry which is preliminary data.</text>
</comment>
<feature type="binding site" evidence="13">
    <location>
        <position position="114"/>
    </location>
    <ligand>
        <name>Zn(2+)</name>
        <dbReference type="ChEBI" id="CHEBI:29105"/>
        <note>catalytic</note>
    </ligand>
</feature>
<comment type="similarity">
    <text evidence="3 14">Belongs to the cytidine and deoxycytidylate deaminase family.</text>
</comment>
<evidence type="ECO:0000256" key="8">
    <source>
        <dbReference type="ARBA" id="ARBA00022833"/>
    </source>
</evidence>
<evidence type="ECO:0000256" key="10">
    <source>
        <dbReference type="ARBA" id="ARBA00049252"/>
    </source>
</evidence>
<evidence type="ECO:0000256" key="9">
    <source>
        <dbReference type="ARBA" id="ARBA00032005"/>
    </source>
</evidence>